<evidence type="ECO:0000256" key="8">
    <source>
        <dbReference type="ARBA" id="ARBA00038263"/>
    </source>
</evidence>
<dbReference type="SUPFAM" id="SSF51126">
    <property type="entry name" value="Pectin lyase-like"/>
    <property type="match status" value="1"/>
</dbReference>
<keyword evidence="4" id="KW-0479">Metal-binding</keyword>
<comment type="similarity">
    <text evidence="8">Belongs to the polysaccharide lyase 9 family.</text>
</comment>
<proteinExistence type="inferred from homology"/>
<evidence type="ECO:0000313" key="11">
    <source>
        <dbReference type="EMBL" id="GAG14591.1"/>
    </source>
</evidence>
<reference evidence="11" key="1">
    <citation type="journal article" date="2014" name="Front. Microbiol.">
        <title>High frequency of phylogenetically diverse reductive dehalogenase-homologous genes in deep subseafloor sedimentary metagenomes.</title>
        <authorList>
            <person name="Kawai M."/>
            <person name="Futagami T."/>
            <person name="Toyoda A."/>
            <person name="Takaki Y."/>
            <person name="Nishi S."/>
            <person name="Hori S."/>
            <person name="Arai W."/>
            <person name="Tsubouchi T."/>
            <person name="Morono Y."/>
            <person name="Uchiyama I."/>
            <person name="Ito T."/>
            <person name="Fujiyama A."/>
            <person name="Inagaki F."/>
            <person name="Takami H."/>
        </authorList>
    </citation>
    <scope>NUCLEOTIDE SEQUENCE</scope>
    <source>
        <strain evidence="11">Expedition CK06-06</strain>
    </source>
</reference>
<dbReference type="GO" id="GO:0005576">
    <property type="term" value="C:extracellular region"/>
    <property type="evidence" value="ECO:0007669"/>
    <property type="project" value="UniProtKB-SubCell"/>
</dbReference>
<dbReference type="InterPro" id="IPR011050">
    <property type="entry name" value="Pectin_lyase_fold/virulence"/>
</dbReference>
<keyword evidence="7" id="KW-0456">Lyase</keyword>
<comment type="subcellular location">
    <subcellularLocation>
        <location evidence="2">Secreted</location>
    </subcellularLocation>
</comment>
<evidence type="ECO:0000256" key="7">
    <source>
        <dbReference type="ARBA" id="ARBA00023239"/>
    </source>
</evidence>
<dbReference type="GO" id="GO:0046872">
    <property type="term" value="F:metal ion binding"/>
    <property type="evidence" value="ECO:0007669"/>
    <property type="project" value="UniProtKB-KW"/>
</dbReference>
<gene>
    <name evidence="11" type="ORF">S01H1_55828</name>
</gene>
<evidence type="ECO:0000256" key="1">
    <source>
        <dbReference type="ARBA" id="ARBA00001913"/>
    </source>
</evidence>
<evidence type="ECO:0000259" key="10">
    <source>
        <dbReference type="Pfam" id="PF22842"/>
    </source>
</evidence>
<feature type="non-terminal residue" evidence="11">
    <location>
        <position position="208"/>
    </location>
</feature>
<dbReference type="InterPro" id="IPR052052">
    <property type="entry name" value="Polysaccharide_Lyase_9"/>
</dbReference>
<evidence type="ECO:0000256" key="4">
    <source>
        <dbReference type="ARBA" id="ARBA00022723"/>
    </source>
</evidence>
<dbReference type="PANTHER" id="PTHR40088:SF1">
    <property type="entry name" value="PECTATE LYASE PEL9"/>
    <property type="match status" value="1"/>
</dbReference>
<keyword evidence="3" id="KW-0964">Secreted</keyword>
<dbReference type="Gene3D" id="2.160.20.10">
    <property type="entry name" value="Single-stranded right-handed beta-helix, Pectin lyase-like"/>
    <property type="match status" value="1"/>
</dbReference>
<name>X0WPI4_9ZZZZ</name>
<keyword evidence="6" id="KW-0106">Calcium</keyword>
<dbReference type="InterPro" id="IPR053868">
    <property type="entry name" value="Pel9A-like_beta_helix"/>
</dbReference>
<evidence type="ECO:0000256" key="6">
    <source>
        <dbReference type="ARBA" id="ARBA00022837"/>
    </source>
</evidence>
<feature type="domain" description="Right handed beta helix" evidence="9">
    <location>
        <begin position="126"/>
        <end position="189"/>
    </location>
</feature>
<dbReference type="PANTHER" id="PTHR40088">
    <property type="entry name" value="PECTATE LYASE (EUROFUNG)"/>
    <property type="match status" value="1"/>
</dbReference>
<keyword evidence="5" id="KW-0732">Signal</keyword>
<feature type="domain" description="Pel9A-like right handed beta-helix region" evidence="10">
    <location>
        <begin position="30"/>
        <end position="88"/>
    </location>
</feature>
<comment type="caution">
    <text evidence="11">The sequence shown here is derived from an EMBL/GenBank/DDBJ whole genome shotgun (WGS) entry which is preliminary data.</text>
</comment>
<dbReference type="InterPro" id="IPR012334">
    <property type="entry name" value="Pectin_lyas_fold"/>
</dbReference>
<evidence type="ECO:0000256" key="3">
    <source>
        <dbReference type="ARBA" id="ARBA00022525"/>
    </source>
</evidence>
<sequence>MKFKKNLVILSLILINVLVLSLICLALTTVPISAEEKVYYVAKNGSDKNPGTLDLPWLTIQHAAETMVAGDTVLIKAGTYKERVIPHNSGSADNYIVYAAYPGDRITIDGDSLSLPSEWGGLFDVSDMSYIKISGLRIINAGPNDNNVGILVDNSSHIIIEKNHTYNTVSSGIGVWDSDNIIIADNEVELACNDGEQECITVKGEFRP</sequence>
<dbReference type="Pfam" id="PF22842">
    <property type="entry name" value="Pel9A-like_beta_helix"/>
    <property type="match status" value="1"/>
</dbReference>
<accession>X0WPI4</accession>
<dbReference type="EMBL" id="BARS01036306">
    <property type="protein sequence ID" value="GAG14591.1"/>
    <property type="molecule type" value="Genomic_DNA"/>
</dbReference>
<dbReference type="GO" id="GO:0016837">
    <property type="term" value="F:carbon-oxygen lyase activity, acting on polysaccharides"/>
    <property type="evidence" value="ECO:0007669"/>
    <property type="project" value="TreeGrafter"/>
</dbReference>
<protein>
    <submittedName>
        <fullName evidence="11">Uncharacterized protein</fullName>
    </submittedName>
</protein>
<dbReference type="Pfam" id="PF13229">
    <property type="entry name" value="Beta_helix"/>
    <property type="match status" value="1"/>
</dbReference>
<evidence type="ECO:0000256" key="2">
    <source>
        <dbReference type="ARBA" id="ARBA00004613"/>
    </source>
</evidence>
<evidence type="ECO:0000256" key="5">
    <source>
        <dbReference type="ARBA" id="ARBA00022729"/>
    </source>
</evidence>
<dbReference type="InterPro" id="IPR039448">
    <property type="entry name" value="Beta_helix"/>
</dbReference>
<organism evidence="11">
    <name type="scientific">marine sediment metagenome</name>
    <dbReference type="NCBI Taxonomy" id="412755"/>
    <lineage>
        <taxon>unclassified sequences</taxon>
        <taxon>metagenomes</taxon>
        <taxon>ecological metagenomes</taxon>
    </lineage>
</organism>
<comment type="cofactor">
    <cofactor evidence="1">
        <name>Ca(2+)</name>
        <dbReference type="ChEBI" id="CHEBI:29108"/>
    </cofactor>
</comment>
<evidence type="ECO:0000259" key="9">
    <source>
        <dbReference type="Pfam" id="PF13229"/>
    </source>
</evidence>
<dbReference type="AlphaFoldDB" id="X0WPI4"/>